<evidence type="ECO:0000256" key="9">
    <source>
        <dbReference type="SAM" id="Phobius"/>
    </source>
</evidence>
<keyword evidence="6 9" id="KW-1133">Transmembrane helix</keyword>
<feature type="transmembrane region" description="Helical" evidence="9">
    <location>
        <begin position="35"/>
        <end position="56"/>
    </location>
</feature>
<gene>
    <name evidence="11" type="ORF">C7U54_07080</name>
</gene>
<protein>
    <recommendedName>
        <fullName evidence="8">Permease IIC component</fullName>
    </recommendedName>
</protein>
<reference evidence="11 12" key="1">
    <citation type="journal article" date="2019" name="Int. J. Syst. Evol. Microbiol.">
        <title>Faecalibacillus intestinalis gen. nov., sp. nov. and Faecalibacillus faecis sp. nov., isolated from human faeces.</title>
        <authorList>
            <person name="Seo B."/>
            <person name="Jeon K."/>
            <person name="Baek I."/>
            <person name="Lee Y.M."/>
            <person name="Baek K."/>
            <person name="Ko G."/>
        </authorList>
    </citation>
    <scope>NUCLEOTIDE SEQUENCE [LARGE SCALE GENOMIC DNA]</scope>
    <source>
        <strain evidence="11 12">SNUG30099</strain>
    </source>
</reference>
<dbReference type="PROSITE" id="PS51105">
    <property type="entry name" value="PTS_EIIC_TYPE_3"/>
    <property type="match status" value="1"/>
</dbReference>
<dbReference type="NCBIfam" id="TIGR00410">
    <property type="entry name" value="lacE"/>
    <property type="match status" value="1"/>
</dbReference>
<keyword evidence="3 8" id="KW-1003">Cell membrane</keyword>
<proteinExistence type="predicted"/>
<evidence type="ECO:0000259" key="10">
    <source>
        <dbReference type="PROSITE" id="PS51105"/>
    </source>
</evidence>
<dbReference type="PANTHER" id="PTHR33989">
    <property type="match status" value="1"/>
</dbReference>
<dbReference type="PANTHER" id="PTHR33989:SF4">
    <property type="entry name" value="PTS SYSTEM N,N'-DIACETYLCHITOBIOSE-SPECIFIC EIIC COMPONENT"/>
    <property type="match status" value="1"/>
</dbReference>
<sequence>MNFMEKFNELANRTLVPIANKLGNQRHLAAIRDGMVVAIPLSILGGVCLIISTPPFKPETLPNWGFVSDMLNGWYNWAQANKAMLQLPYNMTMALMGLFIAFAIAYHLADEYEMPKLNSAIVSTAVFLIVSAPTTSAVASNLIVDGKSATDLLSLAGNYIPTTYLDAKGIFTAILVAIGCVEIMHFMFKKDIRIKMPEGVPPAISSSFDAILPLFICVIIFYGLSLVVQNFSGQLLPSMIMTVLAPAISGLDSLVGICLITMIAQVFWFFGLHGASITQPIRLPFMQMYLIANLSAFSAGQPIVHYFTQPFWSYVITLGGGGATMGLCILLLKSKSAELKTLGKLSIGPAIFNINEPIIFGLPMVLNPLMMIPFIFVPVINSIIAYGLMAFHIVGKGIIETPWTTPAPLGAALGCMDFKAAIMVIGLIILDMVLYYPFFKLLEKQKLEEENSVQTN</sequence>
<dbReference type="EMBL" id="PYLQ01000008">
    <property type="protein sequence ID" value="PST41122.1"/>
    <property type="molecule type" value="Genomic_DNA"/>
</dbReference>
<evidence type="ECO:0000256" key="1">
    <source>
        <dbReference type="ARBA" id="ARBA00004651"/>
    </source>
</evidence>
<accession>A0A2T3G0V2</accession>
<dbReference type="PIRSF" id="PIRSF006351">
    <property type="entry name" value="PTS_EIIC-Cellobiose"/>
    <property type="match status" value="1"/>
</dbReference>
<feature type="transmembrane region" description="Helical" evidence="9">
    <location>
        <begin position="121"/>
        <end position="144"/>
    </location>
</feature>
<evidence type="ECO:0000313" key="11">
    <source>
        <dbReference type="EMBL" id="PST41122.1"/>
    </source>
</evidence>
<evidence type="ECO:0000256" key="3">
    <source>
        <dbReference type="ARBA" id="ARBA00022475"/>
    </source>
</evidence>
<feature type="transmembrane region" description="Helical" evidence="9">
    <location>
        <begin position="208"/>
        <end position="228"/>
    </location>
</feature>
<keyword evidence="12" id="KW-1185">Reference proteome</keyword>
<evidence type="ECO:0000256" key="2">
    <source>
        <dbReference type="ARBA" id="ARBA00022448"/>
    </source>
</evidence>
<dbReference type="InterPro" id="IPR004796">
    <property type="entry name" value="PTS_IIC_cello"/>
</dbReference>
<comment type="caution">
    <text evidence="11">The sequence shown here is derived from an EMBL/GenBank/DDBJ whole genome shotgun (WGS) entry which is preliminary data.</text>
</comment>
<dbReference type="Proteomes" id="UP000240974">
    <property type="component" value="Unassembled WGS sequence"/>
</dbReference>
<dbReference type="GO" id="GO:0009401">
    <property type="term" value="P:phosphoenolpyruvate-dependent sugar phosphotransferase system"/>
    <property type="evidence" value="ECO:0007669"/>
    <property type="project" value="InterPro"/>
</dbReference>
<dbReference type="InterPro" id="IPR003352">
    <property type="entry name" value="PTS_EIIC"/>
</dbReference>
<dbReference type="RefSeq" id="WP_107029810.1">
    <property type="nucleotide sequence ID" value="NZ_JAQEDF010000004.1"/>
</dbReference>
<feature type="domain" description="PTS EIIC type-3" evidence="10">
    <location>
        <begin position="11"/>
        <end position="438"/>
    </location>
</feature>
<evidence type="ECO:0000256" key="5">
    <source>
        <dbReference type="ARBA" id="ARBA00022692"/>
    </source>
</evidence>
<feature type="transmembrane region" description="Helical" evidence="9">
    <location>
        <begin position="418"/>
        <end position="438"/>
    </location>
</feature>
<feature type="transmembrane region" description="Helical" evidence="9">
    <location>
        <begin position="283"/>
        <end position="305"/>
    </location>
</feature>
<dbReference type="GO" id="GO:0005886">
    <property type="term" value="C:plasma membrane"/>
    <property type="evidence" value="ECO:0007669"/>
    <property type="project" value="UniProtKB-SubCell"/>
</dbReference>
<evidence type="ECO:0000256" key="4">
    <source>
        <dbReference type="ARBA" id="ARBA00022597"/>
    </source>
</evidence>
<evidence type="ECO:0000256" key="6">
    <source>
        <dbReference type="ARBA" id="ARBA00022989"/>
    </source>
</evidence>
<feature type="transmembrane region" description="Helical" evidence="9">
    <location>
        <begin position="248"/>
        <end position="271"/>
    </location>
</feature>
<keyword evidence="7 8" id="KW-0472">Membrane</keyword>
<comment type="subcellular location">
    <subcellularLocation>
        <location evidence="1">Cell membrane</location>
        <topology evidence="1">Multi-pass membrane protein</topology>
    </subcellularLocation>
</comment>
<dbReference type="AlphaFoldDB" id="A0A2T3G0V2"/>
<evidence type="ECO:0000313" key="12">
    <source>
        <dbReference type="Proteomes" id="UP000240974"/>
    </source>
</evidence>
<name>A0A2T3G0V2_9FIRM</name>
<dbReference type="InterPro" id="IPR004501">
    <property type="entry name" value="PTS_EIIC_3"/>
</dbReference>
<dbReference type="InterPro" id="IPR051088">
    <property type="entry name" value="PTS_Sugar-EIIC/EIIB"/>
</dbReference>
<feature type="transmembrane region" description="Helical" evidence="9">
    <location>
        <begin position="374"/>
        <end position="398"/>
    </location>
</feature>
<feature type="transmembrane region" description="Helical" evidence="9">
    <location>
        <begin position="311"/>
        <end position="332"/>
    </location>
</feature>
<keyword evidence="5 9" id="KW-0812">Transmembrane</keyword>
<feature type="transmembrane region" description="Helical" evidence="9">
    <location>
        <begin position="91"/>
        <end position="109"/>
    </location>
</feature>
<feature type="transmembrane region" description="Helical" evidence="9">
    <location>
        <begin position="169"/>
        <end position="188"/>
    </location>
</feature>
<organism evidence="11 12">
    <name type="scientific">Faecalibacillus intestinalis</name>
    <dbReference type="NCBI Taxonomy" id="1982626"/>
    <lineage>
        <taxon>Bacteria</taxon>
        <taxon>Bacillati</taxon>
        <taxon>Bacillota</taxon>
        <taxon>Erysipelotrichia</taxon>
        <taxon>Erysipelotrichales</taxon>
        <taxon>Coprobacillaceae</taxon>
        <taxon>Faecalibacillus</taxon>
    </lineage>
</organism>
<comment type="function">
    <text evidence="8">The phosphoenolpyruvate-dependent sugar phosphotransferase system (PTS), a major carbohydrate active -transport system, catalyzes the phosphorylation of incoming sugar substrates concomitant with their translocation across the cell membrane.</text>
</comment>
<dbReference type="Pfam" id="PF02378">
    <property type="entry name" value="PTS_EIIC"/>
    <property type="match status" value="1"/>
</dbReference>
<evidence type="ECO:0000256" key="7">
    <source>
        <dbReference type="ARBA" id="ARBA00023136"/>
    </source>
</evidence>
<keyword evidence="2 8" id="KW-0813">Transport</keyword>
<dbReference type="GO" id="GO:0008982">
    <property type="term" value="F:protein-N(PI)-phosphohistidine-sugar phosphotransferase activity"/>
    <property type="evidence" value="ECO:0007669"/>
    <property type="project" value="UniProtKB-UniRule"/>
</dbReference>
<evidence type="ECO:0000256" key="8">
    <source>
        <dbReference type="PIRNR" id="PIRNR006351"/>
    </source>
</evidence>
<keyword evidence="4 8" id="KW-0762">Sugar transport</keyword>